<accession>A0AA39IT43</accession>
<dbReference type="AlphaFoldDB" id="A0AA39IT43"/>
<organism evidence="2 3">
    <name type="scientific">Armillaria borealis</name>
    <dbReference type="NCBI Taxonomy" id="47425"/>
    <lineage>
        <taxon>Eukaryota</taxon>
        <taxon>Fungi</taxon>
        <taxon>Dikarya</taxon>
        <taxon>Basidiomycota</taxon>
        <taxon>Agaricomycotina</taxon>
        <taxon>Agaricomycetes</taxon>
        <taxon>Agaricomycetidae</taxon>
        <taxon>Agaricales</taxon>
        <taxon>Marasmiineae</taxon>
        <taxon>Physalacriaceae</taxon>
        <taxon>Armillaria</taxon>
    </lineage>
</organism>
<dbReference type="EMBL" id="JAUEPT010000185">
    <property type="protein sequence ID" value="KAK0429938.1"/>
    <property type="molecule type" value="Genomic_DNA"/>
</dbReference>
<proteinExistence type="predicted"/>
<keyword evidence="3" id="KW-1185">Reference proteome</keyword>
<dbReference type="Proteomes" id="UP001175226">
    <property type="component" value="Unassembled WGS sequence"/>
</dbReference>
<feature type="region of interest" description="Disordered" evidence="1">
    <location>
        <begin position="1"/>
        <end position="43"/>
    </location>
</feature>
<protein>
    <submittedName>
        <fullName evidence="2">Uncharacterized protein</fullName>
    </submittedName>
</protein>
<evidence type="ECO:0000256" key="1">
    <source>
        <dbReference type="SAM" id="MobiDB-lite"/>
    </source>
</evidence>
<evidence type="ECO:0000313" key="2">
    <source>
        <dbReference type="EMBL" id="KAK0429938.1"/>
    </source>
</evidence>
<sequence>MNMDRLRANMNKDVTDRNARRAKRRKEITSKGGDPKDVSEDEKDGFDFVLQTVERAVEAELLISPAPKPSAGAALLYRRHTLQPYEMVNSKENEALLERETGKTRRHRRWCDSRRLLKKTLQRPETGLFELGKELTSTGEGEIQQRNKGAVVNIPTTVFCEILEPPMGHMHNQVTEKGKCLDDVMLRKAKTIAAENSARIEPA</sequence>
<evidence type="ECO:0000313" key="3">
    <source>
        <dbReference type="Proteomes" id="UP001175226"/>
    </source>
</evidence>
<comment type="caution">
    <text evidence="2">The sequence shown here is derived from an EMBL/GenBank/DDBJ whole genome shotgun (WGS) entry which is preliminary data.</text>
</comment>
<feature type="compositionally biased region" description="Basic and acidic residues" evidence="1">
    <location>
        <begin position="27"/>
        <end position="38"/>
    </location>
</feature>
<reference evidence="2" key="1">
    <citation type="submission" date="2023-06" db="EMBL/GenBank/DDBJ databases">
        <authorList>
            <consortium name="Lawrence Berkeley National Laboratory"/>
            <person name="Ahrendt S."/>
            <person name="Sahu N."/>
            <person name="Indic B."/>
            <person name="Wong-Bajracharya J."/>
            <person name="Merenyi Z."/>
            <person name="Ke H.-M."/>
            <person name="Monk M."/>
            <person name="Kocsube S."/>
            <person name="Drula E."/>
            <person name="Lipzen A."/>
            <person name="Balint B."/>
            <person name="Henrissat B."/>
            <person name="Andreopoulos B."/>
            <person name="Martin F.M."/>
            <person name="Harder C.B."/>
            <person name="Rigling D."/>
            <person name="Ford K.L."/>
            <person name="Foster G.D."/>
            <person name="Pangilinan J."/>
            <person name="Papanicolaou A."/>
            <person name="Barry K."/>
            <person name="LaButti K."/>
            <person name="Viragh M."/>
            <person name="Koriabine M."/>
            <person name="Yan M."/>
            <person name="Riley R."/>
            <person name="Champramary S."/>
            <person name="Plett K.L."/>
            <person name="Tsai I.J."/>
            <person name="Slot J."/>
            <person name="Sipos G."/>
            <person name="Plett J."/>
            <person name="Nagy L.G."/>
            <person name="Grigoriev I.V."/>
        </authorList>
    </citation>
    <scope>NUCLEOTIDE SEQUENCE</scope>
    <source>
        <strain evidence="2">FPL87.14</strain>
    </source>
</reference>
<gene>
    <name evidence="2" type="ORF">EV421DRAFT_1744710</name>
</gene>
<name>A0AA39IT43_9AGAR</name>